<evidence type="ECO:0000259" key="3">
    <source>
        <dbReference type="Pfam" id="PF22725"/>
    </source>
</evidence>
<feature type="domain" description="GFO/IDH/MocA-like oxidoreductase" evidence="3">
    <location>
        <begin position="137"/>
        <end position="259"/>
    </location>
</feature>
<reference evidence="4" key="2">
    <citation type="submission" date="2023-04" db="EMBL/GenBank/DDBJ databases">
        <authorList>
            <person name="Bruccoleri R.E."/>
            <person name="Oakeley E.J."/>
            <person name="Faust A.-M."/>
            <person name="Dessus-Babus S."/>
            <person name="Altorfer M."/>
            <person name="Burckhardt D."/>
            <person name="Oertli M."/>
            <person name="Naumann U."/>
            <person name="Petersen F."/>
            <person name="Wong J."/>
        </authorList>
    </citation>
    <scope>NUCLEOTIDE SEQUENCE</scope>
    <source>
        <strain evidence="4">GSM-AAB239-AS_SAM_17_03QT</strain>
        <tissue evidence="4">Leaf</tissue>
    </source>
</reference>
<dbReference type="SUPFAM" id="SSF55347">
    <property type="entry name" value="Glyceraldehyde-3-phosphate dehydrogenase-like, C-terminal domain"/>
    <property type="match status" value="1"/>
</dbReference>
<accession>A0AAX6HHJ6</accession>
<dbReference type="Gene3D" id="3.30.360.10">
    <property type="entry name" value="Dihydrodipicolinate Reductase, domain 2"/>
    <property type="match status" value="1"/>
</dbReference>
<dbReference type="Proteomes" id="UP001140949">
    <property type="component" value="Unassembled WGS sequence"/>
</dbReference>
<organism evidence="4 5">
    <name type="scientific">Iris pallida</name>
    <name type="common">Sweet iris</name>
    <dbReference type="NCBI Taxonomy" id="29817"/>
    <lineage>
        <taxon>Eukaryota</taxon>
        <taxon>Viridiplantae</taxon>
        <taxon>Streptophyta</taxon>
        <taxon>Embryophyta</taxon>
        <taxon>Tracheophyta</taxon>
        <taxon>Spermatophyta</taxon>
        <taxon>Magnoliopsida</taxon>
        <taxon>Liliopsida</taxon>
        <taxon>Asparagales</taxon>
        <taxon>Iridaceae</taxon>
        <taxon>Iridoideae</taxon>
        <taxon>Irideae</taxon>
        <taxon>Iris</taxon>
    </lineage>
</organism>
<dbReference type="InterPro" id="IPR000683">
    <property type="entry name" value="Gfo/Idh/MocA-like_OxRdtase_N"/>
</dbReference>
<proteinExistence type="inferred from homology"/>
<dbReference type="PANTHER" id="PTHR46368:SF5">
    <property type="entry name" value="NAD(P)-BINDING ROSSMANN-FOLD SUPERFAMILY PROTEIN"/>
    <property type="match status" value="1"/>
</dbReference>
<protein>
    <submittedName>
        <fullName evidence="4">Oxidoreductase</fullName>
    </submittedName>
</protein>
<dbReference type="AlphaFoldDB" id="A0AAX6HHJ6"/>
<feature type="domain" description="Gfo/Idh/MocA-like oxidoreductase N-terminal" evidence="2">
    <location>
        <begin position="6"/>
        <end position="125"/>
    </location>
</feature>
<evidence type="ECO:0000259" key="2">
    <source>
        <dbReference type="Pfam" id="PF01408"/>
    </source>
</evidence>
<dbReference type="InterPro" id="IPR036291">
    <property type="entry name" value="NAD(P)-bd_dom_sf"/>
</dbReference>
<keyword evidence="5" id="KW-1185">Reference proteome</keyword>
<dbReference type="InterPro" id="IPR055170">
    <property type="entry name" value="GFO_IDH_MocA-like_dom"/>
</dbReference>
<name>A0AAX6HHJ6_IRIPA</name>
<dbReference type="SUPFAM" id="SSF51735">
    <property type="entry name" value="NAD(P)-binding Rossmann-fold domains"/>
    <property type="match status" value="1"/>
</dbReference>
<dbReference type="Pfam" id="PF22725">
    <property type="entry name" value="GFO_IDH_MocA_C3"/>
    <property type="match status" value="1"/>
</dbReference>
<evidence type="ECO:0000313" key="4">
    <source>
        <dbReference type="EMBL" id="KAJ6839994.1"/>
    </source>
</evidence>
<reference evidence="4" key="1">
    <citation type="journal article" date="2023" name="GigaByte">
        <title>Genome assembly of the bearded iris, Iris pallida Lam.</title>
        <authorList>
            <person name="Bruccoleri R.E."/>
            <person name="Oakeley E.J."/>
            <person name="Faust A.M.E."/>
            <person name="Altorfer M."/>
            <person name="Dessus-Babus S."/>
            <person name="Burckhardt D."/>
            <person name="Oertli M."/>
            <person name="Naumann U."/>
            <person name="Petersen F."/>
            <person name="Wong J."/>
        </authorList>
    </citation>
    <scope>NUCLEOTIDE SEQUENCE</scope>
    <source>
        <strain evidence="4">GSM-AAB239-AS_SAM_17_03QT</strain>
    </source>
</reference>
<dbReference type="Gene3D" id="3.40.50.720">
    <property type="entry name" value="NAD(P)-binding Rossmann-like Domain"/>
    <property type="match status" value="1"/>
</dbReference>
<dbReference type="PANTHER" id="PTHR46368">
    <property type="match status" value="1"/>
</dbReference>
<sequence>MESSRIRFGIIGCATIARKVSRAILLSSNATISAVASRSLANAQHFLSANGLPASVRAHGSYEAMVDDASVDAVYVPLPTGLHVRWAVAAAERGKHVLLEKPAAACLSDLDRILEACRSNGVQFMDGSMWLHHPRTERMKEILAAHDFGPLKMIHCSSTFSATPNFLQNNIRVKHDLDSLRALGDLGWYCVGAILWAVDDQLPDTVTALPSLHLNQSGVILACAAAFHWTDHDMIATFHCSFLSNFSMDLSVHGTNASLQVKDLAIPYQESSATFDFTCGAKFADLHIGWSRKPEEVVVQTDLPQEALMIEEFSRIVGNIKNSNCRPDSKWPEVTRKTQMMVDAVKSSIELGFTPVDL</sequence>
<evidence type="ECO:0000313" key="5">
    <source>
        <dbReference type="Proteomes" id="UP001140949"/>
    </source>
</evidence>
<comment type="caution">
    <text evidence="4">The sequence shown here is derived from an EMBL/GenBank/DDBJ whole genome shotgun (WGS) entry which is preliminary data.</text>
</comment>
<dbReference type="Pfam" id="PF01408">
    <property type="entry name" value="GFO_IDH_MocA"/>
    <property type="match status" value="1"/>
</dbReference>
<dbReference type="GO" id="GO:0000166">
    <property type="term" value="F:nucleotide binding"/>
    <property type="evidence" value="ECO:0007669"/>
    <property type="project" value="InterPro"/>
</dbReference>
<gene>
    <name evidence="4" type="ORF">M6B38_312150</name>
</gene>
<evidence type="ECO:0000256" key="1">
    <source>
        <dbReference type="ARBA" id="ARBA00010928"/>
    </source>
</evidence>
<comment type="similarity">
    <text evidence="1">Belongs to the Gfo/Idh/MocA family.</text>
</comment>
<dbReference type="EMBL" id="JANAVB010009596">
    <property type="protein sequence ID" value="KAJ6839994.1"/>
    <property type="molecule type" value="Genomic_DNA"/>
</dbReference>